<organism evidence="1">
    <name type="scientific">marine sediment metagenome</name>
    <dbReference type="NCBI Taxonomy" id="412755"/>
    <lineage>
        <taxon>unclassified sequences</taxon>
        <taxon>metagenomes</taxon>
        <taxon>ecological metagenomes</taxon>
    </lineage>
</organism>
<gene>
    <name evidence="1" type="ORF">S01H4_49289</name>
</gene>
<dbReference type="EMBL" id="BART01027870">
    <property type="protein sequence ID" value="GAG98297.1"/>
    <property type="molecule type" value="Genomic_DNA"/>
</dbReference>
<evidence type="ECO:0000313" key="1">
    <source>
        <dbReference type="EMBL" id="GAG98297.1"/>
    </source>
</evidence>
<feature type="non-terminal residue" evidence="1">
    <location>
        <position position="274"/>
    </location>
</feature>
<accession>X1CZI4</accession>
<name>X1CZI4_9ZZZZ</name>
<feature type="non-terminal residue" evidence="1">
    <location>
        <position position="1"/>
    </location>
</feature>
<proteinExistence type="predicted"/>
<reference evidence="1" key="1">
    <citation type="journal article" date="2014" name="Front. Microbiol.">
        <title>High frequency of phylogenetically diverse reductive dehalogenase-homologous genes in deep subseafloor sedimentary metagenomes.</title>
        <authorList>
            <person name="Kawai M."/>
            <person name="Futagami T."/>
            <person name="Toyoda A."/>
            <person name="Takaki Y."/>
            <person name="Nishi S."/>
            <person name="Hori S."/>
            <person name="Arai W."/>
            <person name="Tsubouchi T."/>
            <person name="Morono Y."/>
            <person name="Uchiyama I."/>
            <person name="Ito T."/>
            <person name="Fujiyama A."/>
            <person name="Inagaki F."/>
            <person name="Takami H."/>
        </authorList>
    </citation>
    <scope>NUCLEOTIDE SEQUENCE</scope>
    <source>
        <strain evidence="1">Expedition CK06-06</strain>
    </source>
</reference>
<comment type="caution">
    <text evidence="1">The sequence shown here is derived from an EMBL/GenBank/DDBJ whole genome shotgun (WGS) entry which is preliminary data.</text>
</comment>
<protein>
    <recommendedName>
        <fullName evidence="2">ATPase dynein-related AAA domain-containing protein</fullName>
    </recommendedName>
</protein>
<dbReference type="AlphaFoldDB" id="X1CZI4"/>
<sequence length="274" mass="30733">LRNPPPSIYIGNRYYPLTAQHKVIFACNPLSYGGERLHKPILERRDHVITFPELPPCFLYQEILKPIFSASNLSLAETLLEDVCKIFLSASSTLQDYQGNHPHILISARELKMMALLFITYFNKQQQNSIPNQDILNLSKAAAYMVMQNVLAGIGKEANEKMASEFAKSAAELLDPLPTDNTNEFIYTQSHQQPWQMLTDLLQVRQLKQEQDQLKDVHGLNGVIFEGESGLGKSLFVKSVLQQQGFTKISCVASAASAASAAEEVPADNKYFYH</sequence>
<evidence type="ECO:0008006" key="2">
    <source>
        <dbReference type="Google" id="ProtNLM"/>
    </source>
</evidence>